<gene>
    <name evidence="1" type="ORF">LQ356_00850</name>
</gene>
<name>A0ABZ2TLU9_9BACT</name>
<evidence type="ECO:0000313" key="1">
    <source>
        <dbReference type="EMBL" id="WYM97433.1"/>
    </source>
</evidence>
<dbReference type="Proteomes" id="UP001622612">
    <property type="component" value="Chromosome"/>
</dbReference>
<sequence length="80" mass="9693">MRILFISNEFERLEERQLKKAKKFISYVISVDEYWNNIVIPELFDLDDKWKIVVAKLQKAKNLKSINAYLIWKSYIIINI</sequence>
<accession>A0ABZ2TLU9</accession>
<organism evidence="1 2">
    <name type="scientific">Metamycoplasma faucium</name>
    <dbReference type="NCBI Taxonomy" id="56142"/>
    <lineage>
        <taxon>Bacteria</taxon>
        <taxon>Bacillati</taxon>
        <taxon>Mycoplasmatota</taxon>
        <taxon>Mycoplasmoidales</taxon>
        <taxon>Metamycoplasmataceae</taxon>
        <taxon>Metamycoplasma</taxon>
    </lineage>
</organism>
<dbReference type="RefSeq" id="WP_405311871.1">
    <property type="nucleotide sequence ID" value="NZ_CP088155.1"/>
</dbReference>
<protein>
    <submittedName>
        <fullName evidence="1">Uncharacterized protein</fullName>
    </submittedName>
</protein>
<keyword evidence="2" id="KW-1185">Reference proteome</keyword>
<reference evidence="1" key="1">
    <citation type="submission" date="2021-11" db="EMBL/GenBank/DDBJ databases">
        <title>The first genome sequence of unculturable Mycoplasma faucium obtained by de novo assembly of metagenomic reads.</title>
        <authorList>
            <person name="Sabat A.J."/>
            <person name="Bathoorn E."/>
            <person name="Akkerboom V."/>
            <person name="Friedrich A.W."/>
        </authorList>
    </citation>
    <scope>NUCLEOTIDE SEQUENCE [LARGE SCALE GENOMIC DNA]</scope>
    <source>
        <strain evidence="1">UMCG-MFM1</strain>
    </source>
</reference>
<dbReference type="EMBL" id="CP088155">
    <property type="protein sequence ID" value="WYM97433.1"/>
    <property type="molecule type" value="Genomic_DNA"/>
</dbReference>
<evidence type="ECO:0000313" key="2">
    <source>
        <dbReference type="Proteomes" id="UP001622612"/>
    </source>
</evidence>
<proteinExistence type="predicted"/>